<dbReference type="HOGENOM" id="CLU_164198_0_0_1"/>
<reference evidence="3" key="1">
    <citation type="submission" date="2013-02" db="EMBL/GenBank/DDBJ databases">
        <authorList>
            <consortium name="The Broad Institute Genome Sequencing Platform"/>
            <person name="Cuomo C."/>
            <person name="Becnel J."/>
            <person name="Sanscrainte N."/>
            <person name="Walker B."/>
            <person name="Young S.K."/>
            <person name="Zeng Q."/>
            <person name="Gargeya S."/>
            <person name="Fitzgerald M."/>
            <person name="Haas B."/>
            <person name="Abouelleil A."/>
            <person name="Alvarado L."/>
            <person name="Arachchi H.M."/>
            <person name="Berlin A.M."/>
            <person name="Chapman S.B."/>
            <person name="Dewar J."/>
            <person name="Goldberg J."/>
            <person name="Griggs A."/>
            <person name="Gujja S."/>
            <person name="Hansen M."/>
            <person name="Howarth C."/>
            <person name="Imamovic A."/>
            <person name="Larimer J."/>
            <person name="McCowan C."/>
            <person name="Murphy C."/>
            <person name="Neiman D."/>
            <person name="Pearson M."/>
            <person name="Priest M."/>
            <person name="Roberts A."/>
            <person name="Saif S."/>
            <person name="Shea T."/>
            <person name="Sisk P."/>
            <person name="Sykes S."/>
            <person name="Wortman J."/>
            <person name="Nusbaum C."/>
            <person name="Birren B."/>
        </authorList>
    </citation>
    <scope>NUCLEOTIDE SEQUENCE [LARGE SCALE GENOMIC DNA]</scope>
    <source>
        <strain evidence="3">PRA339</strain>
    </source>
</reference>
<organism evidence="2 3">
    <name type="scientific">Anncaliia algerae PRA339</name>
    <dbReference type="NCBI Taxonomy" id="1288291"/>
    <lineage>
        <taxon>Eukaryota</taxon>
        <taxon>Fungi</taxon>
        <taxon>Fungi incertae sedis</taxon>
        <taxon>Microsporidia</taxon>
        <taxon>Tubulinosematoidea</taxon>
        <taxon>Tubulinosematidae</taxon>
        <taxon>Anncaliia</taxon>
    </lineage>
</organism>
<feature type="domain" description="Zinc-ribbon 15" evidence="1">
    <location>
        <begin position="32"/>
        <end position="103"/>
    </location>
</feature>
<dbReference type="Proteomes" id="UP000030655">
    <property type="component" value="Unassembled WGS sequence"/>
</dbReference>
<reference evidence="2 3" key="2">
    <citation type="submission" date="2014-03" db="EMBL/GenBank/DDBJ databases">
        <title>The Genome Sequence of Anncaliia algerae insect isolate PRA339.</title>
        <authorList>
            <consortium name="The Broad Institute Genome Sequencing Platform"/>
            <consortium name="The Broad Institute Genome Sequencing Center for Infectious Disease"/>
            <person name="Cuomo C."/>
            <person name="Becnel J."/>
            <person name="Sanscrainte N."/>
            <person name="Walker B."/>
            <person name="Young S.K."/>
            <person name="Zeng Q."/>
            <person name="Gargeya S."/>
            <person name="Fitzgerald M."/>
            <person name="Haas B."/>
            <person name="Abouelleil A."/>
            <person name="Alvarado L."/>
            <person name="Arachchi H.M."/>
            <person name="Berlin A.M."/>
            <person name="Chapman S.B."/>
            <person name="Dewar J."/>
            <person name="Goldberg J."/>
            <person name="Griggs A."/>
            <person name="Gujja S."/>
            <person name="Hansen M."/>
            <person name="Howarth C."/>
            <person name="Imamovic A."/>
            <person name="Larimer J."/>
            <person name="McCowan C."/>
            <person name="Murphy C."/>
            <person name="Neiman D."/>
            <person name="Pearson M."/>
            <person name="Priest M."/>
            <person name="Roberts A."/>
            <person name="Saif S."/>
            <person name="Shea T."/>
            <person name="Sisk P."/>
            <person name="Sykes S."/>
            <person name="Wortman J."/>
            <person name="Nusbaum C."/>
            <person name="Birren B."/>
        </authorList>
    </citation>
    <scope>NUCLEOTIDE SEQUENCE [LARGE SCALE GENOMIC DNA]</scope>
    <source>
        <strain evidence="2 3">PRA339</strain>
    </source>
</reference>
<proteinExistence type="predicted"/>
<evidence type="ECO:0000313" key="3">
    <source>
        <dbReference type="Proteomes" id="UP000030655"/>
    </source>
</evidence>
<dbReference type="Pfam" id="PF17032">
    <property type="entry name" value="Zn_ribbon_15"/>
    <property type="match status" value="1"/>
</dbReference>
<evidence type="ECO:0000313" key="2">
    <source>
        <dbReference type="EMBL" id="KCZ81176.1"/>
    </source>
</evidence>
<name>A0A059F2J8_9MICR</name>
<sequence>MCCRCFVLGCYDLHRKVDYEKEDLPAPPQRIPCSTCGLPMPTEYYRTVKCCCICFIPLCPISKGKPYLVCKGCGSQISNLSRTPCSNCQASIPYGFNFCPECGTETK</sequence>
<dbReference type="VEuPathDB" id="MicrosporidiaDB:H312_01386"/>
<keyword evidence="3" id="KW-1185">Reference proteome</keyword>
<dbReference type="AlphaFoldDB" id="A0A059F2J8"/>
<protein>
    <recommendedName>
        <fullName evidence="1">Zinc-ribbon 15 domain-containing protein</fullName>
    </recommendedName>
</protein>
<evidence type="ECO:0000259" key="1">
    <source>
        <dbReference type="Pfam" id="PF17032"/>
    </source>
</evidence>
<dbReference type="OrthoDB" id="2186700at2759"/>
<dbReference type="EMBL" id="KK365148">
    <property type="protein sequence ID" value="KCZ81176.1"/>
    <property type="molecule type" value="Genomic_DNA"/>
</dbReference>
<gene>
    <name evidence="2" type="ORF">H312_01386</name>
</gene>
<dbReference type="InterPro" id="IPR031493">
    <property type="entry name" value="Zinc_ribbon_15"/>
</dbReference>
<accession>A0A059F2J8</accession>